<keyword evidence="1" id="KW-1133">Transmembrane helix</keyword>
<name>A0ABS4EEK6_9FIRM</name>
<gene>
    <name evidence="2" type="ORF">J2Z43_002819</name>
</gene>
<sequence length="262" mass="30976">MAKKRKLKKPVMLLIGIIAFFIIYFIAFKFGTTMDKKTDNSPKKVVSQEESNKSLINQLKEKEKIYISDDKVSDVKIEEDSWEEIVYSFAEFKKVRNAESYHPVYEGYSDDGIKFSTDFDYFRVYTVSKEEYFKIPINSKKEFKDLIDKSLYTSFDLVSKYKSWETAEITYGKEVNKIHKWKFDDLSHKMVAKRLVGKVQPEKSKGRSDYNFTVDIEGENYKIKLETMGRDYVKVTSKETVAYYEVYTGLFDYIKNDIFKIK</sequence>
<feature type="transmembrane region" description="Helical" evidence="1">
    <location>
        <begin position="12"/>
        <end position="31"/>
    </location>
</feature>
<organism evidence="2 3">
    <name type="scientific">Metaclostridioides mangenotii</name>
    <dbReference type="NCBI Taxonomy" id="1540"/>
    <lineage>
        <taxon>Bacteria</taxon>
        <taxon>Bacillati</taxon>
        <taxon>Bacillota</taxon>
        <taxon>Clostridia</taxon>
        <taxon>Peptostreptococcales</taxon>
        <taxon>Peptostreptococcaceae</taxon>
        <taxon>Metaclostridioides</taxon>
    </lineage>
</organism>
<evidence type="ECO:0000256" key="1">
    <source>
        <dbReference type="SAM" id="Phobius"/>
    </source>
</evidence>
<reference evidence="2 3" key="1">
    <citation type="submission" date="2021-03" db="EMBL/GenBank/DDBJ databases">
        <title>Genomic Encyclopedia of Type Strains, Phase IV (KMG-IV): sequencing the most valuable type-strain genomes for metagenomic binning, comparative biology and taxonomic classification.</title>
        <authorList>
            <person name="Goeker M."/>
        </authorList>
    </citation>
    <scope>NUCLEOTIDE SEQUENCE [LARGE SCALE GENOMIC DNA]</scope>
    <source>
        <strain evidence="2 3">DSM 1289</strain>
    </source>
</reference>
<keyword evidence="1" id="KW-0472">Membrane</keyword>
<protein>
    <submittedName>
        <fullName evidence="2">Uncharacterized protein</fullName>
    </submittedName>
</protein>
<comment type="caution">
    <text evidence="2">The sequence shown here is derived from an EMBL/GenBank/DDBJ whole genome shotgun (WGS) entry which is preliminary data.</text>
</comment>
<keyword evidence="3" id="KW-1185">Reference proteome</keyword>
<dbReference type="RefSeq" id="WP_209457684.1">
    <property type="nucleotide sequence ID" value="NZ_BAAACS010000005.1"/>
</dbReference>
<dbReference type="EMBL" id="JAGGJX010000008">
    <property type="protein sequence ID" value="MBP1856367.1"/>
    <property type="molecule type" value="Genomic_DNA"/>
</dbReference>
<evidence type="ECO:0000313" key="3">
    <source>
        <dbReference type="Proteomes" id="UP000767291"/>
    </source>
</evidence>
<proteinExistence type="predicted"/>
<accession>A0ABS4EEK6</accession>
<keyword evidence="1" id="KW-0812">Transmembrane</keyword>
<evidence type="ECO:0000313" key="2">
    <source>
        <dbReference type="EMBL" id="MBP1856367.1"/>
    </source>
</evidence>
<dbReference type="Proteomes" id="UP000767291">
    <property type="component" value="Unassembled WGS sequence"/>
</dbReference>